<dbReference type="eggNOG" id="KOG2325">
    <property type="taxonomic scope" value="Eukaryota"/>
</dbReference>
<keyword evidence="4 5" id="KW-0472">Membrane</keyword>
<dbReference type="GO" id="GO:0005765">
    <property type="term" value="C:lysosomal membrane"/>
    <property type="evidence" value="ECO:0007669"/>
    <property type="project" value="TreeGrafter"/>
</dbReference>
<dbReference type="Proteomes" id="UP000582659">
    <property type="component" value="Unassembled WGS sequence"/>
</dbReference>
<keyword evidence="2 5" id="KW-0812">Transmembrane</keyword>
<evidence type="ECO:0000256" key="2">
    <source>
        <dbReference type="ARBA" id="ARBA00022692"/>
    </source>
</evidence>
<comment type="subcellular location">
    <subcellularLocation>
        <location evidence="1">Membrane</location>
        <topology evidence="1">Multi-pass membrane protein</topology>
    </subcellularLocation>
</comment>
<keyword evidence="9" id="KW-1185">Reference proteome</keyword>
<feature type="transmembrane region" description="Helical" evidence="5">
    <location>
        <begin position="296"/>
        <end position="318"/>
    </location>
</feature>
<sequence length="503" mass="56203">MDYVDEYPSELVLVPAYATMETDWRSIYILASTGFLMTFRVSAMGSALWPYMKLINPSMEESFLGAMSSLENFFNLSVSFLAGVLCNKLNDTKICTVLGVIFYICSVISYLSVELVPQFDKPLFMTMNICFGLAVGLTSVSRTHIAMASTEHDRPKAMSIYSLACSTGMGVGPILTILAALVAYPGLEYISGLHLNVFTIPPAIFLVITMISLVFLVCCYNGRLHLHPHHHNLVEPTLPRNRSRFSLNFETSYDKFAVFLCCLTRMVQSSSLLFLINVGGPYMMTAFGWDSQQLVVANAFLFTMIGVVGLLIGALYMTHIAQRYLSDRRAIVLAMGLVLLYYVITYPYPFYSSTIPYEVYENNTLVKGGCSQRFEWCATTPAVNGWLYFITMVLCMSIGIPLMMLNLDILYSKVLGNIKQGTMQGVFLVCGEFVNIVGPIILTAVYEATGPIYLWQFNIVTVGAILAVWVKYYPRMISATRRIEEKSRSAPNLEESSSSMEKM</sequence>
<dbReference type="AlphaFoldDB" id="A0A1I7RM08"/>
<feature type="transmembrane region" description="Helical" evidence="5">
    <location>
        <begin position="160"/>
        <end position="183"/>
    </location>
</feature>
<evidence type="ECO:0000313" key="9">
    <source>
        <dbReference type="Proteomes" id="UP000659654"/>
    </source>
</evidence>
<evidence type="ECO:0000256" key="5">
    <source>
        <dbReference type="SAM" id="Phobius"/>
    </source>
</evidence>
<accession>A0A1I7RM08</accession>
<organism evidence="8 10">
    <name type="scientific">Bursaphelenchus xylophilus</name>
    <name type="common">Pinewood nematode worm</name>
    <name type="synonym">Aphelenchoides xylophilus</name>
    <dbReference type="NCBI Taxonomy" id="6326"/>
    <lineage>
        <taxon>Eukaryota</taxon>
        <taxon>Metazoa</taxon>
        <taxon>Ecdysozoa</taxon>
        <taxon>Nematoda</taxon>
        <taxon>Chromadorea</taxon>
        <taxon>Rhabditida</taxon>
        <taxon>Tylenchina</taxon>
        <taxon>Tylenchomorpha</taxon>
        <taxon>Aphelenchoidea</taxon>
        <taxon>Aphelenchoididae</taxon>
        <taxon>Bursaphelenchus</taxon>
    </lineage>
</organism>
<dbReference type="Proteomes" id="UP000095284">
    <property type="component" value="Unplaced"/>
</dbReference>
<dbReference type="SUPFAM" id="SSF103473">
    <property type="entry name" value="MFS general substrate transporter"/>
    <property type="match status" value="1"/>
</dbReference>
<dbReference type="InterPro" id="IPR011701">
    <property type="entry name" value="MFS"/>
</dbReference>
<dbReference type="Pfam" id="PF07690">
    <property type="entry name" value="MFS_1"/>
    <property type="match status" value="1"/>
</dbReference>
<gene>
    <name evidence="6" type="ORF">BXYJ_LOCUS10076</name>
</gene>
<feature type="transmembrane region" description="Helical" evidence="5">
    <location>
        <begin position="386"/>
        <end position="405"/>
    </location>
</feature>
<keyword evidence="3 5" id="KW-1133">Transmembrane helix</keyword>
<dbReference type="InterPro" id="IPR036259">
    <property type="entry name" value="MFS_trans_sf"/>
</dbReference>
<feature type="transmembrane region" description="Helical" evidence="5">
    <location>
        <begin position="63"/>
        <end position="87"/>
    </location>
</feature>
<evidence type="ECO:0000256" key="4">
    <source>
        <dbReference type="ARBA" id="ARBA00023136"/>
    </source>
</evidence>
<evidence type="ECO:0000313" key="6">
    <source>
        <dbReference type="EMBL" id="CAD5227691.1"/>
    </source>
</evidence>
<dbReference type="Proteomes" id="UP000659654">
    <property type="component" value="Unassembled WGS sequence"/>
</dbReference>
<feature type="transmembrane region" description="Helical" evidence="5">
    <location>
        <begin position="330"/>
        <end position="348"/>
    </location>
</feature>
<feature type="transmembrane region" description="Helical" evidence="5">
    <location>
        <begin position="27"/>
        <end position="51"/>
    </location>
</feature>
<feature type="transmembrane region" description="Helical" evidence="5">
    <location>
        <begin position="203"/>
        <end position="222"/>
    </location>
</feature>
<proteinExistence type="predicted"/>
<name>A0A1I7RM08_BURXY</name>
<evidence type="ECO:0000313" key="7">
    <source>
        <dbReference type="EMBL" id="CAG9118087.1"/>
    </source>
</evidence>
<dbReference type="InterPro" id="IPR051068">
    <property type="entry name" value="MFS_Domain-Containing_Protein"/>
</dbReference>
<dbReference type="Gene3D" id="1.20.1250.20">
    <property type="entry name" value="MFS general substrate transporter like domains"/>
    <property type="match status" value="1"/>
</dbReference>
<dbReference type="PANTHER" id="PTHR23510:SF25">
    <property type="entry name" value="MFS DOMAIN-CONTAINING PROTEIN"/>
    <property type="match status" value="1"/>
</dbReference>
<dbReference type="EMBL" id="CAJFDI010000004">
    <property type="protein sequence ID" value="CAD5227691.1"/>
    <property type="molecule type" value="Genomic_DNA"/>
</dbReference>
<feature type="transmembrane region" description="Helical" evidence="5">
    <location>
        <begin position="94"/>
        <end position="111"/>
    </location>
</feature>
<reference evidence="7" key="2">
    <citation type="submission" date="2020-08" db="EMBL/GenBank/DDBJ databases">
        <authorList>
            <person name="Kikuchi T."/>
        </authorList>
    </citation>
    <scope>NUCLEOTIDE SEQUENCE</scope>
    <source>
        <strain evidence="6">Ka4C1</strain>
    </source>
</reference>
<evidence type="ECO:0000313" key="10">
    <source>
        <dbReference type="WBParaSite" id="BXY_0174300.1"/>
    </source>
</evidence>
<dbReference type="EMBL" id="CAJFCV020000004">
    <property type="protein sequence ID" value="CAG9118087.1"/>
    <property type="molecule type" value="Genomic_DNA"/>
</dbReference>
<dbReference type="PANTHER" id="PTHR23510">
    <property type="entry name" value="INNER MEMBRANE TRANSPORT PROTEIN YAJR"/>
    <property type="match status" value="1"/>
</dbReference>
<protein>
    <submittedName>
        <fullName evidence="6">(pine wood nematode) hypothetical protein</fullName>
    </submittedName>
</protein>
<evidence type="ECO:0000313" key="8">
    <source>
        <dbReference type="Proteomes" id="UP000095284"/>
    </source>
</evidence>
<dbReference type="WBParaSite" id="BXY_0174300.1">
    <property type="protein sequence ID" value="BXY_0174300.1"/>
    <property type="gene ID" value="BXY_0174300"/>
</dbReference>
<reference evidence="10" key="1">
    <citation type="submission" date="2016-11" db="UniProtKB">
        <authorList>
            <consortium name="WormBaseParasite"/>
        </authorList>
    </citation>
    <scope>IDENTIFICATION</scope>
</reference>
<evidence type="ECO:0000256" key="1">
    <source>
        <dbReference type="ARBA" id="ARBA00004141"/>
    </source>
</evidence>
<dbReference type="OrthoDB" id="370281at2759"/>
<dbReference type="GO" id="GO:0022857">
    <property type="term" value="F:transmembrane transporter activity"/>
    <property type="evidence" value="ECO:0007669"/>
    <property type="project" value="InterPro"/>
</dbReference>
<feature type="transmembrane region" description="Helical" evidence="5">
    <location>
        <begin position="426"/>
        <end position="446"/>
    </location>
</feature>
<evidence type="ECO:0000256" key="3">
    <source>
        <dbReference type="ARBA" id="ARBA00022989"/>
    </source>
</evidence>
<feature type="transmembrane region" description="Helical" evidence="5">
    <location>
        <begin position="452"/>
        <end position="473"/>
    </location>
</feature>
<feature type="transmembrane region" description="Helical" evidence="5">
    <location>
        <begin position="123"/>
        <end position="140"/>
    </location>
</feature>